<comment type="caution">
    <text evidence="6">The sequence shown here is derived from an EMBL/GenBank/DDBJ whole genome shotgun (WGS) entry which is preliminary data.</text>
</comment>
<reference evidence="6 7" key="1">
    <citation type="submission" date="2023-12" db="EMBL/GenBank/DDBJ databases">
        <title>A high-quality genome assembly for Dillenia turbinata (Dilleniales).</title>
        <authorList>
            <person name="Chanderbali A."/>
        </authorList>
    </citation>
    <scope>NUCLEOTIDE SEQUENCE [LARGE SCALE GENOMIC DNA]</scope>
    <source>
        <strain evidence="6">LSX21</strain>
        <tissue evidence="6">Leaf</tissue>
    </source>
</reference>
<dbReference type="Gene3D" id="3.40.30.10">
    <property type="entry name" value="Glutaredoxin"/>
    <property type="match status" value="1"/>
</dbReference>
<dbReference type="Pfam" id="PF07719">
    <property type="entry name" value="TPR_2"/>
    <property type="match status" value="1"/>
</dbReference>
<dbReference type="Proteomes" id="UP001370490">
    <property type="component" value="Unassembled WGS sequence"/>
</dbReference>
<dbReference type="GO" id="GO:0006950">
    <property type="term" value="P:response to stress"/>
    <property type="evidence" value="ECO:0007669"/>
    <property type="project" value="UniProtKB-ARBA"/>
</dbReference>
<keyword evidence="1" id="KW-0677">Repeat</keyword>
<keyword evidence="2 3" id="KW-0802">TPR repeat</keyword>
<evidence type="ECO:0000256" key="2">
    <source>
        <dbReference type="ARBA" id="ARBA00022803"/>
    </source>
</evidence>
<accession>A0AAN8Z3T8</accession>
<dbReference type="PANTHER" id="PTHR46050:SF7">
    <property type="entry name" value="TETRATRICOPEPTIDE REPEAT (TPR)-LIKE SUPERFAMILY PROTEIN"/>
    <property type="match status" value="1"/>
</dbReference>
<name>A0AAN8Z3T8_9MAGN</name>
<sequence length="694" mass="76558">MADMADDSPDKKSSCGLLGAVFSGRGFWPKKSSCPSNAASPPFVHGSPNSKRRRNGLVENALLDQSNGLPTMPSQKMAQKSMAPKSAMNQQPRAQGRRTAPNQASHSQPRVAPSQPYAQTKKVPQGSIGISGELEIMMADHQKSQGKGSLIRASSSNVMLFGNLGNLRHPGTASSTLNYVSDYVPKHEREETPKPNNSKYGNTANKSIEAAEQEGFLCRALSTRMDPETLKIMGNEDYKNGNFAEALAFYEQAISLDPKKAAYRSNKSAALAALGRLLDAVFECREAIRIEPQYHRAHYRLANLHLRLGEAEKALYHLKHSGPEADSQDLSRAQSLQAQLKKCTEAWRLRDWNTLVKEAAQAISSGADSAPQIFALQAEALLKLHRHQDADETLRKGPDFDVDACTNFFGPIGNANLLQIRAQVDMAAGRFDDALEAADQATRLDANNKEASMVHRRARALAAARARGNELFKASKFSEACLAYGDGLKHDPYNSVLLCNRAACRSRLGQFEKAVEDCATALNVRPSYSKARLRRADCNAKLERWEAAVKDYEILQNETPDNEEVLRLLSEAKSHLKNQKGSEMVDAKFSCENLIVISSKEQFKEYVTSPGVSVALFCNQPGDRRKIEFMEKLCKKFPSVNFLKVEVEDHQVLAKSEGVSSLPAFKLYKNGSRVLEIPGDNLELLESSIKYHST</sequence>
<dbReference type="SMART" id="SM00028">
    <property type="entry name" value="TPR"/>
    <property type="match status" value="7"/>
</dbReference>
<dbReference type="SUPFAM" id="SSF48452">
    <property type="entry name" value="TPR-like"/>
    <property type="match status" value="2"/>
</dbReference>
<evidence type="ECO:0000313" key="7">
    <source>
        <dbReference type="Proteomes" id="UP001370490"/>
    </source>
</evidence>
<dbReference type="Pfam" id="PF13432">
    <property type="entry name" value="TPR_16"/>
    <property type="match status" value="1"/>
</dbReference>
<feature type="repeat" description="TPR" evidence="3">
    <location>
        <begin position="227"/>
        <end position="260"/>
    </location>
</feature>
<evidence type="ECO:0000313" key="6">
    <source>
        <dbReference type="EMBL" id="KAK6923746.1"/>
    </source>
</evidence>
<evidence type="ECO:0000256" key="3">
    <source>
        <dbReference type="PROSITE-ProRule" id="PRU00339"/>
    </source>
</evidence>
<dbReference type="PROSITE" id="PS50005">
    <property type="entry name" value="TPR"/>
    <property type="match status" value="1"/>
</dbReference>
<dbReference type="GO" id="GO:0005737">
    <property type="term" value="C:cytoplasm"/>
    <property type="evidence" value="ECO:0007669"/>
    <property type="project" value="TreeGrafter"/>
</dbReference>
<dbReference type="Pfam" id="PF14559">
    <property type="entry name" value="TPR_19"/>
    <property type="match status" value="1"/>
</dbReference>
<proteinExistence type="predicted"/>
<dbReference type="AlphaFoldDB" id="A0AAN8Z3T8"/>
<dbReference type="InterPro" id="IPR036249">
    <property type="entry name" value="Thioredoxin-like_sf"/>
</dbReference>
<dbReference type="InterPro" id="IPR044534">
    <property type="entry name" value="TTL1-4"/>
</dbReference>
<keyword evidence="7" id="KW-1185">Reference proteome</keyword>
<gene>
    <name evidence="6" type="ORF">RJ641_009946</name>
</gene>
<evidence type="ECO:0000256" key="1">
    <source>
        <dbReference type="ARBA" id="ARBA00022737"/>
    </source>
</evidence>
<dbReference type="Pfam" id="PF00085">
    <property type="entry name" value="Thioredoxin"/>
    <property type="match status" value="1"/>
</dbReference>
<dbReference type="SUPFAM" id="SSF52833">
    <property type="entry name" value="Thioredoxin-like"/>
    <property type="match status" value="1"/>
</dbReference>
<dbReference type="InterPro" id="IPR013766">
    <property type="entry name" value="Thioredoxin_domain"/>
</dbReference>
<feature type="domain" description="Thioredoxin" evidence="5">
    <location>
        <begin position="599"/>
        <end position="685"/>
    </location>
</feature>
<dbReference type="EMBL" id="JBAMMX010000017">
    <property type="protein sequence ID" value="KAK6923746.1"/>
    <property type="molecule type" value="Genomic_DNA"/>
</dbReference>
<dbReference type="PANTHER" id="PTHR46050">
    <property type="entry name" value="TPR REPEAT-CONTAINING THIOREDOXIN"/>
    <property type="match status" value="1"/>
</dbReference>
<feature type="region of interest" description="Disordered" evidence="4">
    <location>
        <begin position="28"/>
        <end position="125"/>
    </location>
</feature>
<dbReference type="InterPro" id="IPR011990">
    <property type="entry name" value="TPR-like_helical_dom_sf"/>
</dbReference>
<dbReference type="InterPro" id="IPR013105">
    <property type="entry name" value="TPR_2"/>
</dbReference>
<dbReference type="InterPro" id="IPR019734">
    <property type="entry name" value="TPR_rpt"/>
</dbReference>
<feature type="compositionally biased region" description="Polar residues" evidence="4">
    <location>
        <begin position="63"/>
        <end position="78"/>
    </location>
</feature>
<protein>
    <recommendedName>
        <fullName evidence="5">Thioredoxin domain-containing protein</fullName>
    </recommendedName>
</protein>
<evidence type="ECO:0000259" key="5">
    <source>
        <dbReference type="Pfam" id="PF00085"/>
    </source>
</evidence>
<organism evidence="6 7">
    <name type="scientific">Dillenia turbinata</name>
    <dbReference type="NCBI Taxonomy" id="194707"/>
    <lineage>
        <taxon>Eukaryota</taxon>
        <taxon>Viridiplantae</taxon>
        <taxon>Streptophyta</taxon>
        <taxon>Embryophyta</taxon>
        <taxon>Tracheophyta</taxon>
        <taxon>Spermatophyta</taxon>
        <taxon>Magnoliopsida</taxon>
        <taxon>eudicotyledons</taxon>
        <taxon>Gunneridae</taxon>
        <taxon>Pentapetalae</taxon>
        <taxon>Dilleniales</taxon>
        <taxon>Dilleniaceae</taxon>
        <taxon>Dillenia</taxon>
    </lineage>
</organism>
<dbReference type="Gene3D" id="1.25.40.10">
    <property type="entry name" value="Tetratricopeptide repeat domain"/>
    <property type="match status" value="1"/>
</dbReference>
<dbReference type="CDD" id="cd02947">
    <property type="entry name" value="TRX_family"/>
    <property type="match status" value="1"/>
</dbReference>
<evidence type="ECO:0000256" key="4">
    <source>
        <dbReference type="SAM" id="MobiDB-lite"/>
    </source>
</evidence>